<feature type="compositionally biased region" description="Low complexity" evidence="11">
    <location>
        <begin position="358"/>
        <end position="375"/>
    </location>
</feature>
<dbReference type="Pfam" id="PF01435">
    <property type="entry name" value="Peptidase_M48"/>
    <property type="match status" value="1"/>
</dbReference>
<dbReference type="GO" id="GO:0006508">
    <property type="term" value="P:proteolysis"/>
    <property type="evidence" value="ECO:0007669"/>
    <property type="project" value="UniProtKB-KW"/>
</dbReference>
<dbReference type="CDD" id="cd07340">
    <property type="entry name" value="M48B_Htpx_like"/>
    <property type="match status" value="1"/>
</dbReference>
<dbReference type="InterPro" id="IPR050083">
    <property type="entry name" value="HtpX_protease"/>
</dbReference>
<keyword evidence="4 12" id="KW-0812">Transmembrane</keyword>
<feature type="region of interest" description="Disordered" evidence="11">
    <location>
        <begin position="350"/>
        <end position="375"/>
    </location>
</feature>
<dbReference type="AlphaFoldDB" id="A0AA37S5W5"/>
<feature type="transmembrane region" description="Helical" evidence="12">
    <location>
        <begin position="229"/>
        <end position="255"/>
    </location>
</feature>
<evidence type="ECO:0000256" key="2">
    <source>
        <dbReference type="ARBA" id="ARBA00022475"/>
    </source>
</evidence>
<comment type="cofactor">
    <cofactor evidence="1">
        <name>Zn(2+)</name>
        <dbReference type="ChEBI" id="CHEBI:29105"/>
    </cofactor>
</comment>
<protein>
    <recommendedName>
        <fullName evidence="13">Peptidase M48 domain-containing protein</fullName>
    </recommendedName>
</protein>
<evidence type="ECO:0000259" key="13">
    <source>
        <dbReference type="Pfam" id="PF01435"/>
    </source>
</evidence>
<evidence type="ECO:0000256" key="11">
    <source>
        <dbReference type="SAM" id="MobiDB-lite"/>
    </source>
</evidence>
<accession>A0AA37S5W5</accession>
<evidence type="ECO:0000256" key="4">
    <source>
        <dbReference type="ARBA" id="ARBA00022692"/>
    </source>
</evidence>
<keyword evidence="3" id="KW-0645">Protease</keyword>
<keyword evidence="9" id="KW-0482">Metalloprotease</keyword>
<organism evidence="14 15">
    <name type="scientific">Litoribrevibacter albus</name>
    <dbReference type="NCBI Taxonomy" id="1473156"/>
    <lineage>
        <taxon>Bacteria</taxon>
        <taxon>Pseudomonadati</taxon>
        <taxon>Pseudomonadota</taxon>
        <taxon>Gammaproteobacteria</taxon>
        <taxon>Oceanospirillales</taxon>
        <taxon>Oceanospirillaceae</taxon>
        <taxon>Litoribrevibacter</taxon>
    </lineage>
</organism>
<dbReference type="InterPro" id="IPR001915">
    <property type="entry name" value="Peptidase_M48"/>
</dbReference>
<comment type="caution">
    <text evidence="14">The sequence shown here is derived from an EMBL/GenBank/DDBJ whole genome shotgun (WGS) entry which is preliminary data.</text>
</comment>
<gene>
    <name evidence="14" type="ORF">GCM10007876_02230</name>
</gene>
<keyword evidence="6" id="KW-0378">Hydrolase</keyword>
<feature type="domain" description="Peptidase M48" evidence="13">
    <location>
        <begin position="117"/>
        <end position="337"/>
    </location>
</feature>
<reference evidence="14" key="1">
    <citation type="journal article" date="2014" name="Int. J. Syst. Evol. Microbiol.">
        <title>Complete genome sequence of Corynebacterium casei LMG S-19264T (=DSM 44701T), isolated from a smear-ripened cheese.</title>
        <authorList>
            <consortium name="US DOE Joint Genome Institute (JGI-PGF)"/>
            <person name="Walter F."/>
            <person name="Albersmeier A."/>
            <person name="Kalinowski J."/>
            <person name="Ruckert C."/>
        </authorList>
    </citation>
    <scope>NUCLEOTIDE SEQUENCE</scope>
    <source>
        <strain evidence="14">NBRC 110071</strain>
    </source>
</reference>
<evidence type="ECO:0000256" key="5">
    <source>
        <dbReference type="ARBA" id="ARBA00022723"/>
    </source>
</evidence>
<keyword evidence="7" id="KW-0862">Zinc</keyword>
<dbReference type="GO" id="GO:0046872">
    <property type="term" value="F:metal ion binding"/>
    <property type="evidence" value="ECO:0007669"/>
    <property type="project" value="UniProtKB-KW"/>
</dbReference>
<dbReference type="PANTHER" id="PTHR43221">
    <property type="entry name" value="PROTEASE HTPX"/>
    <property type="match status" value="1"/>
</dbReference>
<evidence type="ECO:0000256" key="12">
    <source>
        <dbReference type="SAM" id="Phobius"/>
    </source>
</evidence>
<evidence type="ECO:0000313" key="14">
    <source>
        <dbReference type="EMBL" id="GLQ29745.1"/>
    </source>
</evidence>
<evidence type="ECO:0000256" key="6">
    <source>
        <dbReference type="ARBA" id="ARBA00022801"/>
    </source>
</evidence>
<dbReference type="GO" id="GO:0004222">
    <property type="term" value="F:metalloendopeptidase activity"/>
    <property type="evidence" value="ECO:0007669"/>
    <property type="project" value="InterPro"/>
</dbReference>
<dbReference type="EMBL" id="BSNM01000002">
    <property type="protein sequence ID" value="GLQ29745.1"/>
    <property type="molecule type" value="Genomic_DNA"/>
</dbReference>
<evidence type="ECO:0000256" key="8">
    <source>
        <dbReference type="ARBA" id="ARBA00022989"/>
    </source>
</evidence>
<evidence type="ECO:0000256" key="7">
    <source>
        <dbReference type="ARBA" id="ARBA00022833"/>
    </source>
</evidence>
<name>A0AA37S5W5_9GAMM</name>
<keyword evidence="10 12" id="KW-0472">Membrane</keyword>
<keyword evidence="15" id="KW-1185">Reference proteome</keyword>
<evidence type="ECO:0000313" key="15">
    <source>
        <dbReference type="Proteomes" id="UP001161389"/>
    </source>
</evidence>
<keyword evidence="8 12" id="KW-1133">Transmembrane helix</keyword>
<keyword evidence="5" id="KW-0479">Metal-binding</keyword>
<evidence type="ECO:0000256" key="9">
    <source>
        <dbReference type="ARBA" id="ARBA00023049"/>
    </source>
</evidence>
<dbReference type="Proteomes" id="UP001161389">
    <property type="component" value="Unassembled WGS sequence"/>
</dbReference>
<dbReference type="Gene3D" id="3.30.2010.10">
    <property type="entry name" value="Metalloproteases ('zincins'), catalytic domain"/>
    <property type="match status" value="1"/>
</dbReference>
<feature type="transmembrane region" description="Helical" evidence="12">
    <location>
        <begin position="16"/>
        <end position="43"/>
    </location>
</feature>
<reference evidence="14" key="2">
    <citation type="submission" date="2023-01" db="EMBL/GenBank/DDBJ databases">
        <title>Draft genome sequence of Litoribrevibacter albus strain NBRC 110071.</title>
        <authorList>
            <person name="Sun Q."/>
            <person name="Mori K."/>
        </authorList>
    </citation>
    <scope>NUCLEOTIDE SEQUENCE</scope>
    <source>
        <strain evidence="14">NBRC 110071</strain>
    </source>
</reference>
<evidence type="ECO:0000256" key="1">
    <source>
        <dbReference type="ARBA" id="ARBA00001947"/>
    </source>
</evidence>
<dbReference type="RefSeq" id="WP_284377758.1">
    <property type="nucleotide sequence ID" value="NZ_BSNM01000002.1"/>
</dbReference>
<sequence>MDFFEHQAKANRSSKYLIVGYTLALIVLTIGFNLGGLLVWAIATEPAELAKASESHSYSTILHHWLDTRYSWQVTVSVVLFVGMVSLANWLTLRQGGSKVAEMMGGRRIPANTMNRDERRLLNVVEEMALASGLPVPEVFIMDREHAINAFAAGYSPNEAAICVTRGLTISLNRDELQGVIGHEFSHILNGDMRLNVKMMSILSGLVAMGQLGRWLVDLGLRGGHDARGGIVFLALPGVLIWILGSLGVLCSRIIKAALSRQREFMADASAVQFTRQTQGIASALYKIHTHHHQSILTTRHAENLSHMCIAKTLSLRFSTWLDTHPPIEERITRLDAQFLTKAKIQRAQERQQTLQTSDAPAESSGSTSSSVTLSTATSPALSEVTSGLAADTRASADLYGIELQQEEMIEFTSPFQQANVDQAIASIGLSDQQSITAARSCLSSIPNELITGLHQPDYASLLLLLILAQNNSRPESATALLIEQESYPQSLIDHYLPMVHEMKERPVYPLLQLGLASLKSLSAEDKKALLVTAKKVIMSDKQILPQELFFYLVLFRHLNPKASRNPRVEFSSFSHLKPELSTLFGFLSQFTEEAHQLAAYQHAVQQFQIKETSLPNIKTISHQALANAIFRVEHLAPLLKRSVLMAVTDLMQHDDTMTHQELDWLRMLGDCWDCPIPMALGK</sequence>
<evidence type="ECO:0000256" key="10">
    <source>
        <dbReference type="ARBA" id="ARBA00023136"/>
    </source>
</evidence>
<keyword evidence="2" id="KW-1003">Cell membrane</keyword>
<feature type="transmembrane region" description="Helical" evidence="12">
    <location>
        <begin position="70"/>
        <end position="93"/>
    </location>
</feature>
<proteinExistence type="predicted"/>
<evidence type="ECO:0000256" key="3">
    <source>
        <dbReference type="ARBA" id="ARBA00022670"/>
    </source>
</evidence>
<dbReference type="PANTHER" id="PTHR43221:SF2">
    <property type="entry name" value="PROTEASE HTPX HOMOLOG"/>
    <property type="match status" value="1"/>
</dbReference>